<keyword evidence="5 17" id="KW-0812">Transmembrane</keyword>
<evidence type="ECO:0000259" key="19">
    <source>
        <dbReference type="PROSITE" id="PS50234"/>
    </source>
</evidence>
<evidence type="ECO:0000256" key="7">
    <source>
        <dbReference type="ARBA" id="ARBA00022729"/>
    </source>
</evidence>
<dbReference type="InterPro" id="IPR013608">
    <property type="entry name" value="VWA_N"/>
</dbReference>
<dbReference type="InterPro" id="IPR036465">
    <property type="entry name" value="vWFA_dom_sf"/>
</dbReference>
<keyword evidence="7 18" id="KW-0732">Signal</keyword>
<reference evidence="20 21" key="1">
    <citation type="submission" date="2020-11" db="EMBL/GenBank/DDBJ databases">
        <authorList>
            <person name="Wallbank WR R."/>
            <person name="Pardo Diaz C."/>
            <person name="Kozak K."/>
            <person name="Martin S."/>
            <person name="Jiggins C."/>
            <person name="Moest M."/>
            <person name="Warren A I."/>
            <person name="Generalovic N T."/>
            <person name="Byers J.R.P. K."/>
            <person name="Montejo-Kovacevich G."/>
            <person name="Yen C E."/>
        </authorList>
    </citation>
    <scope>NUCLEOTIDE SEQUENCE [LARGE SCALE GENOMIC DNA]</scope>
</reference>
<dbReference type="PANTHER" id="PTHR10166:SF31">
    <property type="entry name" value="CA[2+] CHANNEL MUSCLE-SPECIFIC ALPHA2_DELTA SUBUNIT, ISOFORM A"/>
    <property type="match status" value="1"/>
</dbReference>
<evidence type="ECO:0000313" key="20">
    <source>
        <dbReference type="EMBL" id="CAD7085570.1"/>
    </source>
</evidence>
<accession>A0A7R8US18</accession>
<dbReference type="PROSITE" id="PS50234">
    <property type="entry name" value="VWFA"/>
    <property type="match status" value="1"/>
</dbReference>
<evidence type="ECO:0000256" key="4">
    <source>
        <dbReference type="ARBA" id="ARBA00022673"/>
    </source>
</evidence>
<evidence type="ECO:0000256" key="8">
    <source>
        <dbReference type="ARBA" id="ARBA00022837"/>
    </source>
</evidence>
<evidence type="ECO:0000256" key="15">
    <source>
        <dbReference type="ARBA" id="ARBA00023303"/>
    </source>
</evidence>
<keyword evidence="2" id="KW-0813">Transport</keyword>
<dbReference type="SMART" id="SM00327">
    <property type="entry name" value="VWA"/>
    <property type="match status" value="1"/>
</dbReference>
<evidence type="ECO:0000256" key="1">
    <source>
        <dbReference type="ARBA" id="ARBA00004479"/>
    </source>
</evidence>
<dbReference type="InterPro" id="IPR013680">
    <property type="entry name" value="VDCC_a2/dsu"/>
</dbReference>
<dbReference type="CDD" id="cd01463">
    <property type="entry name" value="vWA_VGCC_like"/>
    <property type="match status" value="1"/>
</dbReference>
<dbReference type="FunFam" id="3.40.50.410:FF:000095">
    <property type="entry name" value="Dihydropyridine-sensitive l-type calcium channel"/>
    <property type="match status" value="1"/>
</dbReference>
<dbReference type="GO" id="GO:0005245">
    <property type="term" value="F:voltage-gated calcium channel activity"/>
    <property type="evidence" value="ECO:0007669"/>
    <property type="project" value="TreeGrafter"/>
</dbReference>
<dbReference type="Gene3D" id="3.40.50.410">
    <property type="entry name" value="von Willebrand factor, type A domain"/>
    <property type="match status" value="1"/>
</dbReference>
<dbReference type="Pfam" id="PF08399">
    <property type="entry name" value="VWA_N"/>
    <property type="match status" value="1"/>
</dbReference>
<evidence type="ECO:0000256" key="5">
    <source>
        <dbReference type="ARBA" id="ARBA00022692"/>
    </source>
</evidence>
<dbReference type="OMA" id="IRRCNES"/>
<dbReference type="Pfam" id="PF08473">
    <property type="entry name" value="VGCC_alpha2"/>
    <property type="match status" value="1"/>
</dbReference>
<evidence type="ECO:0000313" key="21">
    <source>
        <dbReference type="Proteomes" id="UP000594454"/>
    </source>
</evidence>
<keyword evidence="3" id="KW-0109">Calcium transport</keyword>
<feature type="signal peptide" evidence="18">
    <location>
        <begin position="1"/>
        <end position="34"/>
    </location>
</feature>
<keyword evidence="12 17" id="KW-0472">Membrane</keyword>
<keyword evidence="14" id="KW-0325">Glycoprotein</keyword>
<evidence type="ECO:0000256" key="11">
    <source>
        <dbReference type="ARBA" id="ARBA00023065"/>
    </source>
</evidence>
<dbReference type="Pfam" id="PF13768">
    <property type="entry name" value="VWA_3"/>
    <property type="match status" value="1"/>
</dbReference>
<evidence type="ECO:0000256" key="3">
    <source>
        <dbReference type="ARBA" id="ARBA00022568"/>
    </source>
</evidence>
<evidence type="ECO:0000256" key="2">
    <source>
        <dbReference type="ARBA" id="ARBA00022448"/>
    </source>
</evidence>
<feature type="chain" id="PRO_5030766824" description="VWFA domain-containing protein" evidence="18">
    <location>
        <begin position="35"/>
        <end position="1192"/>
    </location>
</feature>
<evidence type="ECO:0000256" key="12">
    <source>
        <dbReference type="ARBA" id="ARBA00023136"/>
    </source>
</evidence>
<gene>
    <name evidence="20" type="ORF">HERILL_LOCUS8402</name>
</gene>
<dbReference type="FunCoup" id="A0A7R8US18">
    <property type="interactions" value="87"/>
</dbReference>
<dbReference type="AlphaFoldDB" id="A0A7R8US18"/>
<keyword evidence="10 17" id="KW-1133">Transmembrane helix</keyword>
<proteinExistence type="predicted"/>
<sequence length="1192" mass="137650">MLITRKIRIPQRCLILSAIVIFSLVCTHLEPTTASLEDDAISKWADKFGDELWELGKRMTKAPEIKAKYKEYNARVERKDGEALIKSIVTSVGRMLSRKIDAIRCILNAAEEEAEMFEYNETIAENFTYYSSKYSTFEGYRATELVESLMVNEGMYLPFDLNQDTHFYNISVNTSYSSVHVPSNIYDKGPEVMEAIMWSEALDKVFVQNYNSDPALSWQYFGSDTGILRHYPAMQWDNKTVDVYDCRKRSWYIETATCSKDIVILVDNSGSMTGFRQHIARLTIRSILDTFSNNDFLNIFNYSATVDDLIPCFKGMLVQATPENLDVFEKATKNMFAEGYANVTKAFEKAFDLLEQYRIQRRCNESGCNQAIMLITDGLSANMTEIVAQYDKVDYGNSTKIPVRIFTYLLGKEVTKVQEIQEIACKFRGYYSHIQTLDQVQEEVLKYVDVIAVPLVLQGELHPPTWTHAFADRTHDQQDTDTPPRLMIAVGVPAFDRKMGHKNGTRHARLLGVAGTDIPVEDIDKLSLPYMLGVNGYSFIVSNNGYVLLHPELRPSEKNRLKRNYNSIDFTEVEQINDGRPVRDPGELLLDLRMNLVNHKFGNLTQVPVKFHYDNMRRVSPEYQDFFYAPLKDTPFSLGLVLPSSYGKTWIKVGDEVKRNQHMNINISEFFVGENWKVHPLWVYCKYHYLEGHEFKTPEDELRHFLKKMSEPNWEWKEQYSIDEEAEDPSNAQASCTRKSLDDDAHYCNKELVQLLIFDAKVTNTSYGTWKFSSQYEKELIERYNATLRFVATMSGLTRWQFIFGEIEVDTDQEFGDYHMNAIDETWYKSAILQHAIDPESFVYSVPHVEDPIEEEDRKVTSSHAIFPRDGGLEAPGCVVGFQFSHSMMWERFFNITSEESCNGCVKTCNTDEHDCYVIDNNGYVVLSENLNDTGKFFGAIEGAVMDDMVQNNIFKNITVFDLQGMCSETIIDTSDGSRLITPIKLLTLGLDWLVTEVMWYWNRLNMWVEGLPFYDDPEQDYDTATIPPPPVKRKLRKGQDEDEEEYFSRPPEKKEITIYYPCDKMSNLYILQQELFIRGNDFDTKIQANCSRPYHVKRIPKSNLLMVVIKTMYHTCYRYLTASPQIISYDVDAPCHKLNLNHFPRRRLEECYTEHPDEEAYTYCGNANSIYLGAATAFWSTVVLIGFGLFA</sequence>
<evidence type="ECO:0000256" key="10">
    <source>
        <dbReference type="ARBA" id="ARBA00022989"/>
    </source>
</evidence>
<dbReference type="InterPro" id="IPR002035">
    <property type="entry name" value="VWF_A"/>
</dbReference>
<dbReference type="InParanoid" id="A0A7R8US18"/>
<keyword evidence="15" id="KW-0407">Ion channel</keyword>
<keyword evidence="6" id="KW-0479">Metal-binding</keyword>
<keyword evidence="8" id="KW-0106">Calcium</keyword>
<keyword evidence="13" id="KW-1015">Disulfide bond</keyword>
<feature type="region of interest" description="Disordered" evidence="16">
    <location>
        <begin position="1023"/>
        <end position="1048"/>
    </location>
</feature>
<dbReference type="FunFam" id="3.30.450.20:FF:000057">
    <property type="entry name" value="Voltage-dependent calcium channel subunit alpha-2/delta-4"/>
    <property type="match status" value="1"/>
</dbReference>
<keyword evidence="11" id="KW-0406">Ion transport</keyword>
<dbReference type="InterPro" id="IPR051173">
    <property type="entry name" value="Ca_channel_alpha-2/delta"/>
</dbReference>
<dbReference type="OrthoDB" id="10054666at2759"/>
<organism evidence="20 21">
    <name type="scientific">Hermetia illucens</name>
    <name type="common">Black soldier fly</name>
    <dbReference type="NCBI Taxonomy" id="343691"/>
    <lineage>
        <taxon>Eukaryota</taxon>
        <taxon>Metazoa</taxon>
        <taxon>Ecdysozoa</taxon>
        <taxon>Arthropoda</taxon>
        <taxon>Hexapoda</taxon>
        <taxon>Insecta</taxon>
        <taxon>Pterygota</taxon>
        <taxon>Neoptera</taxon>
        <taxon>Endopterygota</taxon>
        <taxon>Diptera</taxon>
        <taxon>Brachycera</taxon>
        <taxon>Stratiomyomorpha</taxon>
        <taxon>Stratiomyidae</taxon>
        <taxon>Hermetiinae</taxon>
        <taxon>Hermetia</taxon>
    </lineage>
</organism>
<feature type="domain" description="VWFA" evidence="19">
    <location>
        <begin position="261"/>
        <end position="451"/>
    </location>
</feature>
<dbReference type="SUPFAM" id="SSF53300">
    <property type="entry name" value="vWA-like"/>
    <property type="match status" value="1"/>
</dbReference>
<evidence type="ECO:0000256" key="14">
    <source>
        <dbReference type="ARBA" id="ARBA00023180"/>
    </source>
</evidence>
<dbReference type="GO" id="GO:0046872">
    <property type="term" value="F:metal ion binding"/>
    <property type="evidence" value="ECO:0007669"/>
    <property type="project" value="UniProtKB-KW"/>
</dbReference>
<evidence type="ECO:0000256" key="6">
    <source>
        <dbReference type="ARBA" id="ARBA00022723"/>
    </source>
</evidence>
<comment type="subcellular location">
    <subcellularLocation>
        <location evidence="1">Membrane</location>
        <topology evidence="1">Single-pass type I membrane protein</topology>
    </subcellularLocation>
</comment>
<dbReference type="Proteomes" id="UP000594454">
    <property type="component" value="Chromosome 3"/>
</dbReference>
<keyword evidence="9" id="KW-0851">Voltage-gated channel</keyword>
<dbReference type="GO" id="GO:0005891">
    <property type="term" value="C:voltage-gated calcium channel complex"/>
    <property type="evidence" value="ECO:0007669"/>
    <property type="project" value="TreeGrafter"/>
</dbReference>
<evidence type="ECO:0000256" key="17">
    <source>
        <dbReference type="SAM" id="Phobius"/>
    </source>
</evidence>
<dbReference type="EMBL" id="LR899011">
    <property type="protein sequence ID" value="CAD7085570.1"/>
    <property type="molecule type" value="Genomic_DNA"/>
</dbReference>
<feature type="transmembrane region" description="Helical" evidence="17">
    <location>
        <begin position="1171"/>
        <end position="1191"/>
    </location>
</feature>
<dbReference type="PANTHER" id="PTHR10166">
    <property type="entry name" value="VOLTAGE-DEPENDENT CALCIUM CHANNEL SUBUNIT ALPHA-2/DELTA-RELATED"/>
    <property type="match status" value="1"/>
</dbReference>
<evidence type="ECO:0000256" key="13">
    <source>
        <dbReference type="ARBA" id="ARBA00023157"/>
    </source>
</evidence>
<protein>
    <recommendedName>
        <fullName evidence="19">VWFA domain-containing protein</fullName>
    </recommendedName>
</protein>
<evidence type="ECO:0000256" key="18">
    <source>
        <dbReference type="SAM" id="SignalP"/>
    </source>
</evidence>
<dbReference type="Gene3D" id="3.30.450.20">
    <property type="entry name" value="PAS domain"/>
    <property type="match status" value="1"/>
</dbReference>
<evidence type="ECO:0000256" key="9">
    <source>
        <dbReference type="ARBA" id="ARBA00022882"/>
    </source>
</evidence>
<evidence type="ECO:0000256" key="16">
    <source>
        <dbReference type="SAM" id="MobiDB-lite"/>
    </source>
</evidence>
<keyword evidence="4" id="KW-0107">Calcium channel</keyword>
<name>A0A7R8US18_HERIL</name>
<keyword evidence="21" id="KW-1185">Reference proteome</keyword>